<evidence type="ECO:0000313" key="5">
    <source>
        <dbReference type="Proteomes" id="UP000610456"/>
    </source>
</evidence>
<dbReference type="PROSITE" id="PS01276">
    <property type="entry name" value="PEPTIDASE_U32"/>
    <property type="match status" value="1"/>
</dbReference>
<sequence length="427" mass="47642">MDLKAERKLKIKVMKRGSEKIELMAPAGNFESLQAALDNGADSVYFGVEQLNMRARASINFTIDDLLEIVTKCEKKNVRTYLTLNTIIYDHDLSLIKVVMAKAKEAGITAVIASDQAVIASARSMEVAVHISTQLNITNVETVKFYSLFAETMVLSRELSLRQVKKITDQIEKEQIKGPSGELVKVEIFGHGALCMAVSGKCYLSLHSNNSSANRGACKQNCRKKYTVVDQESGFEIEIDNEYMMSPKDLCTINFLDEVLEAGVQVLKIEGRGRAPEYVATVTKAYREAIDSWYEGTYTEDKLEGWMERLSTVYNRGFWSGYYLGQKLGEWSKTSGSQATQKKVYVGKGVHYFPKAGIAEFKIEAYNIKKGDKILVTGPSTGAQELVIEEMLVNDLAAEAAKKGDNCTIKLPFRVRMSDKLYKLVEA</sequence>
<keyword evidence="5" id="KW-1185">Reference proteome</keyword>
<organism evidence="4 5">
    <name type="scientific">Salinimicrobium marinum</name>
    <dbReference type="NCBI Taxonomy" id="680283"/>
    <lineage>
        <taxon>Bacteria</taxon>
        <taxon>Pseudomonadati</taxon>
        <taxon>Bacteroidota</taxon>
        <taxon>Flavobacteriia</taxon>
        <taxon>Flavobacteriales</taxon>
        <taxon>Flavobacteriaceae</taxon>
        <taxon>Salinimicrobium</taxon>
    </lineage>
</organism>
<dbReference type="AlphaFoldDB" id="A0A918VY62"/>
<accession>A0A918VY62</accession>
<proteinExistence type="inferred from homology"/>
<dbReference type="Pfam" id="PF01136">
    <property type="entry name" value="Peptidase_U32"/>
    <property type="match status" value="1"/>
</dbReference>
<evidence type="ECO:0000256" key="3">
    <source>
        <dbReference type="ARBA" id="ARBA00038374"/>
    </source>
</evidence>
<dbReference type="PANTHER" id="PTHR30217:SF6">
    <property type="entry name" value="TRNA HYDROXYLATION PROTEIN P"/>
    <property type="match status" value="1"/>
</dbReference>
<dbReference type="EMBL" id="BMXB01000003">
    <property type="protein sequence ID" value="GHA33553.1"/>
    <property type="molecule type" value="Genomic_DNA"/>
</dbReference>
<keyword evidence="1" id="KW-0645">Protease</keyword>
<reference evidence="4" key="1">
    <citation type="journal article" date="2014" name="Int. J. Syst. Evol. Microbiol.">
        <title>Complete genome sequence of Corynebacterium casei LMG S-19264T (=DSM 44701T), isolated from a smear-ripened cheese.</title>
        <authorList>
            <consortium name="US DOE Joint Genome Institute (JGI-PGF)"/>
            <person name="Walter F."/>
            <person name="Albersmeier A."/>
            <person name="Kalinowski J."/>
            <person name="Ruckert C."/>
        </authorList>
    </citation>
    <scope>NUCLEOTIDE SEQUENCE</scope>
    <source>
        <strain evidence="4">KCTC 12719</strain>
    </source>
</reference>
<comment type="caution">
    <text evidence="4">The sequence shown here is derived from an EMBL/GenBank/DDBJ whole genome shotgun (WGS) entry which is preliminary data.</text>
</comment>
<name>A0A918VY62_9FLAO</name>
<dbReference type="InterPro" id="IPR001539">
    <property type="entry name" value="Peptidase_U32"/>
</dbReference>
<gene>
    <name evidence="4" type="ORF">GCM10007103_13880</name>
</gene>
<dbReference type="GO" id="GO:0006508">
    <property type="term" value="P:proteolysis"/>
    <property type="evidence" value="ECO:0007669"/>
    <property type="project" value="UniProtKB-KW"/>
</dbReference>
<comment type="similarity">
    <text evidence="3">Belongs to the peptidase U32 family.</text>
</comment>
<reference evidence="4" key="2">
    <citation type="submission" date="2020-09" db="EMBL/GenBank/DDBJ databases">
        <authorList>
            <person name="Sun Q."/>
            <person name="Kim S."/>
        </authorList>
    </citation>
    <scope>NUCLEOTIDE SEQUENCE</scope>
    <source>
        <strain evidence="4">KCTC 12719</strain>
    </source>
</reference>
<evidence type="ECO:0000313" key="4">
    <source>
        <dbReference type="EMBL" id="GHA33553.1"/>
    </source>
</evidence>
<protein>
    <submittedName>
        <fullName evidence="4">Collagenase</fullName>
    </submittedName>
</protein>
<keyword evidence="2" id="KW-0378">Hydrolase</keyword>
<dbReference type="PANTHER" id="PTHR30217">
    <property type="entry name" value="PEPTIDASE U32 FAMILY"/>
    <property type="match status" value="1"/>
</dbReference>
<dbReference type="GO" id="GO:0008233">
    <property type="term" value="F:peptidase activity"/>
    <property type="evidence" value="ECO:0007669"/>
    <property type="project" value="UniProtKB-KW"/>
</dbReference>
<evidence type="ECO:0000256" key="2">
    <source>
        <dbReference type="ARBA" id="ARBA00022801"/>
    </source>
</evidence>
<evidence type="ECO:0000256" key="1">
    <source>
        <dbReference type="ARBA" id="ARBA00022670"/>
    </source>
</evidence>
<dbReference type="Proteomes" id="UP000610456">
    <property type="component" value="Unassembled WGS sequence"/>
</dbReference>
<dbReference type="InterPro" id="IPR051454">
    <property type="entry name" value="RNA/ubiquinone_mod_enzymes"/>
</dbReference>